<dbReference type="PROSITE" id="PS00678">
    <property type="entry name" value="WD_REPEATS_1"/>
    <property type="match status" value="1"/>
</dbReference>
<dbReference type="Gene3D" id="3.30.720.50">
    <property type="match status" value="1"/>
</dbReference>
<dbReference type="PROSITE" id="PS50294">
    <property type="entry name" value="WD_REPEATS_REGION"/>
    <property type="match status" value="1"/>
</dbReference>
<keyword evidence="5" id="KW-0539">Nucleus</keyword>
<dbReference type="CDD" id="cd00200">
    <property type="entry name" value="WD40"/>
    <property type="match status" value="1"/>
</dbReference>
<evidence type="ECO:0000256" key="7">
    <source>
        <dbReference type="SAM" id="MobiDB-lite"/>
    </source>
</evidence>
<proteinExistence type="predicted"/>
<dbReference type="PROSITE" id="PS50082">
    <property type="entry name" value="WD_REPEATS_2"/>
    <property type="match status" value="3"/>
</dbReference>
<dbReference type="AlphaFoldDB" id="A0A836GZL6"/>
<dbReference type="GO" id="GO:0005840">
    <property type="term" value="C:ribosome"/>
    <property type="evidence" value="ECO:0007669"/>
    <property type="project" value="UniProtKB-KW"/>
</dbReference>
<feature type="repeat" description="WD" evidence="6">
    <location>
        <begin position="540"/>
        <end position="572"/>
    </location>
</feature>
<dbReference type="InterPro" id="IPR036322">
    <property type="entry name" value="WD40_repeat_dom_sf"/>
</dbReference>
<dbReference type="PANTHER" id="PTHR19848:SF0">
    <property type="entry name" value="NOTCHLESS PROTEIN HOMOLOG 1"/>
    <property type="match status" value="1"/>
</dbReference>
<dbReference type="EMBL" id="JAFHKP010000026">
    <property type="protein sequence ID" value="KAG5476717.1"/>
    <property type="molecule type" value="Genomic_DNA"/>
</dbReference>
<dbReference type="PROSITE" id="PS50918">
    <property type="entry name" value="WWE"/>
    <property type="match status" value="1"/>
</dbReference>
<dbReference type="Pfam" id="PF00400">
    <property type="entry name" value="WD40"/>
    <property type="match status" value="5"/>
</dbReference>
<dbReference type="SUPFAM" id="SSF117839">
    <property type="entry name" value="WWE domain"/>
    <property type="match status" value="1"/>
</dbReference>
<organism evidence="9 10">
    <name type="scientific">Leishmania enriettii</name>
    <dbReference type="NCBI Taxonomy" id="5663"/>
    <lineage>
        <taxon>Eukaryota</taxon>
        <taxon>Discoba</taxon>
        <taxon>Euglenozoa</taxon>
        <taxon>Kinetoplastea</taxon>
        <taxon>Metakinetoplastina</taxon>
        <taxon>Trypanosomatida</taxon>
        <taxon>Trypanosomatidae</taxon>
        <taxon>Leishmaniinae</taxon>
        <taxon>Leishmania</taxon>
    </lineage>
</organism>
<keyword evidence="3" id="KW-0677">Repeat</keyword>
<protein>
    <recommendedName>
        <fullName evidence="8">WWE domain-containing protein</fullName>
    </recommendedName>
</protein>
<dbReference type="InterPro" id="IPR001680">
    <property type="entry name" value="WD40_rpt"/>
</dbReference>
<keyword evidence="2 6" id="KW-0853">WD repeat</keyword>
<reference evidence="9 10" key="1">
    <citation type="submission" date="2021-02" db="EMBL/GenBank/DDBJ databases">
        <title>Leishmania (Mundinia) enrietti genome sequencing and assembly.</title>
        <authorList>
            <person name="Almutairi H."/>
            <person name="Gatherer D."/>
        </authorList>
    </citation>
    <scope>NUCLEOTIDE SEQUENCE [LARGE SCALE GENOMIC DNA]</scope>
    <source>
        <strain evidence="9">CUR178</strain>
    </source>
</reference>
<feature type="compositionally biased region" description="Low complexity" evidence="7">
    <location>
        <begin position="40"/>
        <end position="52"/>
    </location>
</feature>
<evidence type="ECO:0000259" key="8">
    <source>
        <dbReference type="PROSITE" id="PS50918"/>
    </source>
</evidence>
<gene>
    <name evidence="9" type="ORF">CUR178_03890</name>
</gene>
<dbReference type="GeneID" id="94171127"/>
<evidence type="ECO:0000313" key="9">
    <source>
        <dbReference type="EMBL" id="KAG5476717.1"/>
    </source>
</evidence>
<dbReference type="InterPro" id="IPR004170">
    <property type="entry name" value="WWE_dom"/>
</dbReference>
<evidence type="ECO:0000256" key="2">
    <source>
        <dbReference type="ARBA" id="ARBA00022574"/>
    </source>
</evidence>
<dbReference type="RefSeq" id="XP_067692183.1">
    <property type="nucleotide sequence ID" value="XM_067835617.1"/>
</dbReference>
<dbReference type="Proteomes" id="UP000674179">
    <property type="component" value="Chromosome 26"/>
</dbReference>
<evidence type="ECO:0000313" key="10">
    <source>
        <dbReference type="Proteomes" id="UP000674179"/>
    </source>
</evidence>
<sequence>MGAAGSLAKSRGLRSLSKTSNAPKSSGVSATTNAHDGEGASKAAASSSGAAETETKPATAVPRQGDTLHVIVRLLKPGEALSEDVGRVIEGAPITESHIPPPPSETSQEGTQFGWFVEDLERLGTWEPYAKESADRLEDAFLNMRSTCTVVMKKRSYTVNLQTMQQLTAAPAGAASTYPAQQQRTREVKRVPVVTYTDPNTGEVKVREAPLNMVDPFADDEEESAKGPLQKIAEGAGDVVSAGGDNADIATATEGSHLPHLIRTVVPHTSPIYTMECTPEVQQLCPEACAVVEPAGGALVLSSGHDLQLLEWSIQSSAVVTRYALPGTTSRNSVLTANYSSTAKWVVAGLDDCTARLYAIGNPTEVCRLVGHTHKVYGTGILAGDTQAVTASMDCRVKLWDIETGACVQTVVPHKSHIFALRPHPTDTNFALTAGEDRVVCMHDFRLETSVAAVFTGHERTIWDVDWNPANTTFAACGMDCTARIFDPRVSAAAVETLRTHSRALHSIKYTPRGRGLLSCSKDTFVSMTDCTNWRVQWQAKAHAATVFRVRYHAGKSVMLTASSDSSVNVWKWGAVAQL</sequence>
<feature type="repeat" description="WD" evidence="6">
    <location>
        <begin position="369"/>
        <end position="410"/>
    </location>
</feature>
<evidence type="ECO:0000256" key="5">
    <source>
        <dbReference type="ARBA" id="ARBA00023242"/>
    </source>
</evidence>
<feature type="domain" description="WWE" evidence="8">
    <location>
        <begin position="101"/>
        <end position="190"/>
    </location>
</feature>
<dbReference type="SMART" id="SM00320">
    <property type="entry name" value="WD40"/>
    <property type="match status" value="7"/>
</dbReference>
<feature type="region of interest" description="Disordered" evidence="7">
    <location>
        <begin position="1"/>
        <end position="64"/>
    </location>
</feature>
<evidence type="ECO:0000256" key="3">
    <source>
        <dbReference type="ARBA" id="ARBA00022737"/>
    </source>
</evidence>
<feature type="repeat" description="WD" evidence="6">
    <location>
        <begin position="455"/>
        <end position="487"/>
    </location>
</feature>
<dbReference type="OrthoDB" id="674604at2759"/>
<comment type="caution">
    <text evidence="9">The sequence shown here is derived from an EMBL/GenBank/DDBJ whole genome shotgun (WGS) entry which is preliminary data.</text>
</comment>
<dbReference type="Gene3D" id="2.130.10.10">
    <property type="entry name" value="YVTN repeat-like/Quinoprotein amine dehydrogenase"/>
    <property type="match status" value="2"/>
</dbReference>
<evidence type="ECO:0000256" key="6">
    <source>
        <dbReference type="PROSITE-ProRule" id="PRU00221"/>
    </source>
</evidence>
<accession>A0A836GZL6</accession>
<dbReference type="InterPro" id="IPR019775">
    <property type="entry name" value="WD40_repeat_CS"/>
</dbReference>
<feature type="compositionally biased region" description="Polar residues" evidence="7">
    <location>
        <begin position="16"/>
        <end position="34"/>
    </location>
</feature>
<evidence type="ECO:0000256" key="1">
    <source>
        <dbReference type="ARBA" id="ARBA00004123"/>
    </source>
</evidence>
<keyword evidence="4" id="KW-0689">Ribosomal protein</keyword>
<dbReference type="Pfam" id="PF02825">
    <property type="entry name" value="WWE"/>
    <property type="match status" value="1"/>
</dbReference>
<name>A0A836GZL6_LEIEN</name>
<comment type="subcellular location">
    <subcellularLocation>
        <location evidence="1">Nucleus</location>
    </subcellularLocation>
</comment>
<evidence type="ECO:0000256" key="4">
    <source>
        <dbReference type="ARBA" id="ARBA00022980"/>
    </source>
</evidence>
<keyword evidence="4" id="KW-0687">Ribonucleoprotein</keyword>
<dbReference type="SUPFAM" id="SSF50978">
    <property type="entry name" value="WD40 repeat-like"/>
    <property type="match status" value="1"/>
</dbReference>
<dbReference type="GO" id="GO:0000027">
    <property type="term" value="P:ribosomal large subunit assembly"/>
    <property type="evidence" value="ECO:0007669"/>
    <property type="project" value="TreeGrafter"/>
</dbReference>
<dbReference type="InterPro" id="IPR015943">
    <property type="entry name" value="WD40/YVTN_repeat-like_dom_sf"/>
</dbReference>
<keyword evidence="10" id="KW-1185">Reference proteome</keyword>
<dbReference type="GO" id="GO:0005730">
    <property type="term" value="C:nucleolus"/>
    <property type="evidence" value="ECO:0007669"/>
    <property type="project" value="TreeGrafter"/>
</dbReference>
<dbReference type="InterPro" id="IPR037197">
    <property type="entry name" value="WWE_dom_sf"/>
</dbReference>
<dbReference type="KEGG" id="lenr:94171127"/>
<dbReference type="PANTHER" id="PTHR19848">
    <property type="entry name" value="WD40 REPEAT PROTEIN"/>
    <property type="match status" value="1"/>
</dbReference>